<dbReference type="KEGG" id="mtun:MTUNDRAET4_1913"/>
<protein>
    <recommendedName>
        <fullName evidence="1">IrrE N-terminal-like domain-containing protein</fullName>
    </recommendedName>
</protein>
<dbReference type="EMBL" id="LR536450">
    <property type="protein sequence ID" value="VFU08806.1"/>
    <property type="molecule type" value="Genomic_DNA"/>
</dbReference>
<evidence type="ECO:0000313" key="2">
    <source>
        <dbReference type="EMBL" id="VFU08806.1"/>
    </source>
</evidence>
<organism evidence="2 3">
    <name type="scientific">Methylocella tundrae</name>
    <dbReference type="NCBI Taxonomy" id="227605"/>
    <lineage>
        <taxon>Bacteria</taxon>
        <taxon>Pseudomonadati</taxon>
        <taxon>Pseudomonadota</taxon>
        <taxon>Alphaproteobacteria</taxon>
        <taxon>Hyphomicrobiales</taxon>
        <taxon>Beijerinckiaceae</taxon>
        <taxon>Methylocella</taxon>
    </lineage>
</organism>
<dbReference type="PANTHER" id="PTHR43236:SF1">
    <property type="entry name" value="BLL7220 PROTEIN"/>
    <property type="match status" value="1"/>
</dbReference>
<dbReference type="Gene3D" id="1.10.10.2910">
    <property type="match status" value="1"/>
</dbReference>
<dbReference type="AlphaFoldDB" id="A0A4U8YYW0"/>
<proteinExistence type="predicted"/>
<reference evidence="2 3" key="1">
    <citation type="submission" date="2019-03" db="EMBL/GenBank/DDBJ databases">
        <authorList>
            <person name="Kox A.R. M."/>
        </authorList>
    </citation>
    <scope>NUCLEOTIDE SEQUENCE [LARGE SCALE GENOMIC DNA]</scope>
    <source>
        <strain evidence="2">MTUNDRAET4 annotated genome</strain>
    </source>
</reference>
<dbReference type="PANTHER" id="PTHR43236">
    <property type="entry name" value="ANTITOXIN HIGA1"/>
    <property type="match status" value="1"/>
</dbReference>
<dbReference type="Pfam" id="PF06114">
    <property type="entry name" value="Peptidase_M78"/>
    <property type="match status" value="1"/>
</dbReference>
<feature type="domain" description="IrrE N-terminal-like" evidence="1">
    <location>
        <begin position="87"/>
        <end position="113"/>
    </location>
</feature>
<dbReference type="InterPro" id="IPR010359">
    <property type="entry name" value="IrrE_HExxH"/>
</dbReference>
<gene>
    <name evidence="2" type="ORF">MTUNDRAET4_1913</name>
</gene>
<dbReference type="Proteomes" id="UP000294360">
    <property type="component" value="Chromosome"/>
</dbReference>
<dbReference type="RefSeq" id="WP_134488918.1">
    <property type="nucleotide sequence ID" value="NZ_CP139089.1"/>
</dbReference>
<evidence type="ECO:0000313" key="3">
    <source>
        <dbReference type="Proteomes" id="UP000294360"/>
    </source>
</evidence>
<name>A0A4U8YYW0_METTU</name>
<evidence type="ECO:0000259" key="1">
    <source>
        <dbReference type="Pfam" id="PF06114"/>
    </source>
</evidence>
<sequence>MRADVAQATPQDGGRRLNAVLALDRMSIEEAGPNPDRLAAAIHDQLGHESGEVPVAAIAMALDIVEIREAPLRGLEGALVTPADRNVGMIAINSASSKTRRLFTLAHELGHFLNPWHTPEDGSGFACSRSDIGTPWGRPPPAAARRAIQEAEASRFAIELLAPKRLARRYLHGLPDLARAIALSDELGLSRESAARRYVELHDESCALVFSSEGIVRYIERRSAFPWLSCQRGDRLPILPSVVDASGLSAHEEAIARDWVARPSRDALIVQTLTQSRGFAITLLAFEASDSEDDEGQ</sequence>
<dbReference type="OrthoDB" id="9794834at2"/>
<dbReference type="InterPro" id="IPR052345">
    <property type="entry name" value="Rad_response_metalloprotease"/>
</dbReference>
<accession>A0A4U8YYW0</accession>